<dbReference type="Proteomes" id="UP000321245">
    <property type="component" value="Unassembled WGS sequence"/>
</dbReference>
<protein>
    <submittedName>
        <fullName evidence="1">Uncharacterized protein</fullName>
    </submittedName>
</protein>
<dbReference type="GeneID" id="84650119"/>
<gene>
    <name evidence="1" type="ORF">EB1_09540</name>
</gene>
<dbReference type="EMBL" id="BJXC01000005">
    <property type="protein sequence ID" value="GEM51164.1"/>
    <property type="molecule type" value="Genomic_DNA"/>
</dbReference>
<evidence type="ECO:0000313" key="1">
    <source>
        <dbReference type="EMBL" id="GEM51164.1"/>
    </source>
</evidence>
<organism evidence="1 2">
    <name type="scientific">Empedobacter brevis NBRC 14943 = ATCC 43319</name>
    <dbReference type="NCBI Taxonomy" id="1218108"/>
    <lineage>
        <taxon>Bacteria</taxon>
        <taxon>Pseudomonadati</taxon>
        <taxon>Bacteroidota</taxon>
        <taxon>Flavobacteriia</taxon>
        <taxon>Flavobacteriales</taxon>
        <taxon>Weeksellaceae</taxon>
        <taxon>Empedobacter</taxon>
    </lineage>
</organism>
<keyword evidence="2" id="KW-1185">Reference proteome</keyword>
<dbReference type="RefSeq" id="WP_244874888.1">
    <property type="nucleotide sequence ID" value="NZ_BJXC01000005.1"/>
</dbReference>
<accession>A0A511NEB5</accession>
<proteinExistence type="predicted"/>
<sequence length="159" mass="18611">MRYFINKIMIPIAFFINIGAFGQENKDNFSAEIVILEDKNLKNFIDSIGLKNYYLKDGQTWYLDFRKANEIKLASSRKSRLFQPNTNVYLTIINDNIIFILSKKDDYIPIERTGLEVDLNKFNFINLTFELSSYWILKEVNGKIEIVSQSIYNGKVNSQ</sequence>
<evidence type="ECO:0000313" key="2">
    <source>
        <dbReference type="Proteomes" id="UP000321245"/>
    </source>
</evidence>
<dbReference type="AlphaFoldDB" id="A0A511NEB5"/>
<name>A0A511NEB5_9FLAO</name>
<reference evidence="1 2" key="1">
    <citation type="submission" date="2019-07" db="EMBL/GenBank/DDBJ databases">
        <title>Whole genome shotgun sequence of Empedobacter brevis NBRC 14943.</title>
        <authorList>
            <person name="Hosoyama A."/>
            <person name="Uohara A."/>
            <person name="Ohji S."/>
            <person name="Ichikawa N."/>
        </authorList>
    </citation>
    <scope>NUCLEOTIDE SEQUENCE [LARGE SCALE GENOMIC DNA]</scope>
    <source>
        <strain evidence="1 2">NBRC 14943</strain>
    </source>
</reference>
<comment type="caution">
    <text evidence="1">The sequence shown here is derived from an EMBL/GenBank/DDBJ whole genome shotgun (WGS) entry which is preliminary data.</text>
</comment>